<dbReference type="PANTHER" id="PTHR43685:SF2">
    <property type="entry name" value="GLYCOSYLTRANSFERASE 2-LIKE DOMAIN-CONTAINING PROTEIN"/>
    <property type="match status" value="1"/>
</dbReference>
<dbReference type="PANTHER" id="PTHR43685">
    <property type="entry name" value="GLYCOSYLTRANSFERASE"/>
    <property type="match status" value="1"/>
</dbReference>
<evidence type="ECO:0000313" key="2">
    <source>
        <dbReference type="EMBL" id="PPB80709.1"/>
    </source>
</evidence>
<dbReference type="SUPFAM" id="SSF53448">
    <property type="entry name" value="Nucleotide-diphospho-sugar transferases"/>
    <property type="match status" value="1"/>
</dbReference>
<evidence type="ECO:0000259" key="1">
    <source>
        <dbReference type="Pfam" id="PF00535"/>
    </source>
</evidence>
<dbReference type="OrthoDB" id="5291101at2"/>
<dbReference type="Proteomes" id="UP000239736">
    <property type="component" value="Unassembled WGS sequence"/>
</dbReference>
<gene>
    <name evidence="2" type="ORF">LV82_01441</name>
</gene>
<evidence type="ECO:0000313" key="3">
    <source>
        <dbReference type="Proteomes" id="UP000239736"/>
    </source>
</evidence>
<dbReference type="CDD" id="cd00761">
    <property type="entry name" value="Glyco_tranf_GTA_type"/>
    <property type="match status" value="1"/>
</dbReference>
<proteinExistence type="predicted"/>
<reference evidence="2 3" key="1">
    <citation type="submission" date="2018-01" db="EMBL/GenBank/DDBJ databases">
        <title>Genomic Encyclopedia of Archaeal and Bacterial Type Strains, Phase II (KMG-II): from individual species to whole genera.</title>
        <authorList>
            <person name="Goeker M."/>
        </authorList>
    </citation>
    <scope>NUCLEOTIDE SEQUENCE [LARGE SCALE GENOMIC DNA]</scope>
    <source>
        <strain evidence="2 3">DSM 12048</strain>
    </source>
</reference>
<organism evidence="2 3">
    <name type="scientific">Albidovulum inexpectatum</name>
    <dbReference type="NCBI Taxonomy" id="196587"/>
    <lineage>
        <taxon>Bacteria</taxon>
        <taxon>Pseudomonadati</taxon>
        <taxon>Pseudomonadota</taxon>
        <taxon>Alphaproteobacteria</taxon>
        <taxon>Rhodobacterales</taxon>
        <taxon>Paracoccaceae</taxon>
        <taxon>Albidovulum</taxon>
    </lineage>
</organism>
<keyword evidence="2" id="KW-0808">Transferase</keyword>
<dbReference type="InterPro" id="IPR050834">
    <property type="entry name" value="Glycosyltransf_2"/>
</dbReference>
<dbReference type="RefSeq" id="WP_104070327.1">
    <property type="nucleotide sequence ID" value="NZ_PRDS01000004.1"/>
</dbReference>
<feature type="domain" description="Glycosyltransferase 2-like" evidence="1">
    <location>
        <begin position="5"/>
        <end position="164"/>
    </location>
</feature>
<dbReference type="EMBL" id="PRDS01000004">
    <property type="protein sequence ID" value="PPB80709.1"/>
    <property type="molecule type" value="Genomic_DNA"/>
</dbReference>
<comment type="caution">
    <text evidence="2">The sequence shown here is derived from an EMBL/GenBank/DDBJ whole genome shotgun (WGS) entry which is preliminary data.</text>
</comment>
<accession>A0A2S5JH07</accession>
<dbReference type="Gene3D" id="3.90.550.10">
    <property type="entry name" value="Spore Coat Polysaccharide Biosynthesis Protein SpsA, Chain A"/>
    <property type="match status" value="1"/>
</dbReference>
<keyword evidence="3" id="KW-1185">Reference proteome</keyword>
<dbReference type="AlphaFoldDB" id="A0A2S5JH07"/>
<sequence length="307" mass="33035">MPHVSIILPAWNAADTIAQTLSSITAQTFPDWEAIVVDDGSTDATPQIVAGLAQTDPRIRPVANPGKGPSDARNHAALALARGQILAFCDADDIWSPTKLAEVAAALDNPQTDGCFGRIAFFHKMPEDARSFSTVPPGPLTIPMLLGENPVCTMSNLSIRRAVFVASGGFDTTMVHNEDLEWLIRVVGGGARIRGIDRLQVWYRASTGGLSADLPAMRASRARALQTARRFGHEPDPAAEAVYLRYLARRALRLDLGGAEAMRLALQGLRTDARAFCSPLRRGLATAIGALTAPFLPRPLRRALFSH</sequence>
<dbReference type="InterPro" id="IPR029044">
    <property type="entry name" value="Nucleotide-diphossugar_trans"/>
</dbReference>
<dbReference type="InterPro" id="IPR001173">
    <property type="entry name" value="Glyco_trans_2-like"/>
</dbReference>
<name>A0A2S5JH07_9RHOB</name>
<dbReference type="Pfam" id="PF00535">
    <property type="entry name" value="Glycos_transf_2"/>
    <property type="match status" value="1"/>
</dbReference>
<protein>
    <submittedName>
        <fullName evidence="2">Glycosyl transferase family 2</fullName>
    </submittedName>
</protein>
<dbReference type="GO" id="GO:0016740">
    <property type="term" value="F:transferase activity"/>
    <property type="evidence" value="ECO:0007669"/>
    <property type="project" value="UniProtKB-KW"/>
</dbReference>